<dbReference type="AlphaFoldDB" id="A0A1E7F5H3"/>
<gene>
    <name evidence="3" type="ORF">FRACYDRAFT_218788</name>
</gene>
<keyword evidence="1" id="KW-0175">Coiled coil</keyword>
<protein>
    <submittedName>
        <fullName evidence="3">Uncharacterized protein</fullName>
    </submittedName>
</protein>
<proteinExistence type="predicted"/>
<dbReference type="OrthoDB" id="184707at2759"/>
<evidence type="ECO:0000256" key="2">
    <source>
        <dbReference type="SAM" id="Phobius"/>
    </source>
</evidence>
<dbReference type="Proteomes" id="UP000095751">
    <property type="component" value="Unassembled WGS sequence"/>
</dbReference>
<reference evidence="3 4" key="1">
    <citation type="submission" date="2016-09" db="EMBL/GenBank/DDBJ databases">
        <title>Extensive genetic diversity and differential bi-allelic expression allows diatom success in the polar Southern Ocean.</title>
        <authorList>
            <consortium name="DOE Joint Genome Institute"/>
            <person name="Mock T."/>
            <person name="Otillar R.P."/>
            <person name="Strauss J."/>
            <person name="Dupont C."/>
            <person name="Frickenhaus S."/>
            <person name="Maumus F."/>
            <person name="Mcmullan M."/>
            <person name="Sanges R."/>
            <person name="Schmutz J."/>
            <person name="Toseland A."/>
            <person name="Valas R."/>
            <person name="Veluchamy A."/>
            <person name="Ward B.J."/>
            <person name="Allen A."/>
            <person name="Barry K."/>
            <person name="Falciatore A."/>
            <person name="Ferrante M."/>
            <person name="Fortunato A.E."/>
            <person name="Gloeckner G."/>
            <person name="Gruber A."/>
            <person name="Hipkin R."/>
            <person name="Janech M."/>
            <person name="Kroth P."/>
            <person name="Leese F."/>
            <person name="Lindquist E."/>
            <person name="Lyon B.R."/>
            <person name="Martin J."/>
            <person name="Mayer C."/>
            <person name="Parker M."/>
            <person name="Quesneville H."/>
            <person name="Raymond J."/>
            <person name="Uhlig C."/>
            <person name="Valentin K.U."/>
            <person name="Worden A.Z."/>
            <person name="Armbrust E.V."/>
            <person name="Bowler C."/>
            <person name="Green B."/>
            <person name="Moulton V."/>
            <person name="Van Oosterhout C."/>
            <person name="Grigoriev I."/>
        </authorList>
    </citation>
    <scope>NUCLEOTIDE SEQUENCE [LARGE SCALE GENOMIC DNA]</scope>
    <source>
        <strain evidence="3 4">CCMP1102</strain>
    </source>
</reference>
<evidence type="ECO:0000256" key="1">
    <source>
        <dbReference type="SAM" id="Coils"/>
    </source>
</evidence>
<accession>A0A1E7F5H3</accession>
<keyword evidence="2" id="KW-0812">Transmembrane</keyword>
<organism evidence="3 4">
    <name type="scientific">Fragilariopsis cylindrus CCMP1102</name>
    <dbReference type="NCBI Taxonomy" id="635003"/>
    <lineage>
        <taxon>Eukaryota</taxon>
        <taxon>Sar</taxon>
        <taxon>Stramenopiles</taxon>
        <taxon>Ochrophyta</taxon>
        <taxon>Bacillariophyta</taxon>
        <taxon>Bacillariophyceae</taxon>
        <taxon>Bacillariophycidae</taxon>
        <taxon>Bacillariales</taxon>
        <taxon>Bacillariaceae</taxon>
        <taxon>Fragilariopsis</taxon>
    </lineage>
</organism>
<keyword evidence="2" id="KW-0472">Membrane</keyword>
<feature type="non-terminal residue" evidence="3">
    <location>
        <position position="1"/>
    </location>
</feature>
<name>A0A1E7F5H3_9STRA</name>
<dbReference type="EMBL" id="KV784361">
    <property type="protein sequence ID" value="OEU13422.1"/>
    <property type="molecule type" value="Genomic_DNA"/>
</dbReference>
<keyword evidence="2" id="KW-1133">Transmembrane helix</keyword>
<dbReference type="KEGG" id="fcy:FRACYDRAFT_218788"/>
<evidence type="ECO:0000313" key="3">
    <source>
        <dbReference type="EMBL" id="OEU13422.1"/>
    </source>
</evidence>
<feature type="transmembrane region" description="Helical" evidence="2">
    <location>
        <begin position="37"/>
        <end position="55"/>
    </location>
</feature>
<sequence length="106" mass="12169">QYSTCNRRSLLNEITFELIGFIRFCLILSLQKIPRQIWVGIGSVAIIAGSAYPVFSKDVRPGHEYFSSEKPEVVLLAQEAKHKEYTQQLKERRAQLKADQEKSSKL</sequence>
<feature type="coiled-coil region" evidence="1">
    <location>
        <begin position="75"/>
        <end position="102"/>
    </location>
</feature>
<dbReference type="InParanoid" id="A0A1E7F5H3"/>
<keyword evidence="4" id="KW-1185">Reference proteome</keyword>
<evidence type="ECO:0000313" key="4">
    <source>
        <dbReference type="Proteomes" id="UP000095751"/>
    </source>
</evidence>